<evidence type="ECO:0000256" key="2">
    <source>
        <dbReference type="ARBA" id="ARBA00009677"/>
    </source>
</evidence>
<dbReference type="EMBL" id="SLZW01000004">
    <property type="protein sequence ID" value="TCS63035.1"/>
    <property type="molecule type" value="Genomic_DNA"/>
</dbReference>
<dbReference type="PANTHER" id="PTHR30435">
    <property type="entry name" value="FLAGELLAR PROTEIN"/>
    <property type="match status" value="1"/>
</dbReference>
<keyword evidence="9" id="KW-0969">Cilium</keyword>
<comment type="similarity">
    <text evidence="2">Belongs to the flagella basal body rod proteins family.</text>
</comment>
<dbReference type="Proteomes" id="UP000295304">
    <property type="component" value="Unassembled WGS sequence"/>
</dbReference>
<dbReference type="NCBIfam" id="TIGR01395">
    <property type="entry name" value="FlgC"/>
    <property type="match status" value="1"/>
</dbReference>
<dbReference type="Pfam" id="PF00460">
    <property type="entry name" value="Flg_bb_rod"/>
    <property type="match status" value="1"/>
</dbReference>
<evidence type="ECO:0000259" key="8">
    <source>
        <dbReference type="Pfam" id="PF06429"/>
    </source>
</evidence>
<dbReference type="InterPro" id="IPR001444">
    <property type="entry name" value="Flag_bb_rod_N"/>
</dbReference>
<dbReference type="OrthoDB" id="9813951at2"/>
<keyword evidence="9" id="KW-0282">Flagellum</keyword>
<dbReference type="InterPro" id="IPR010930">
    <property type="entry name" value="Flg_bb/hook_C_dom"/>
</dbReference>
<dbReference type="InterPro" id="IPR019776">
    <property type="entry name" value="Flagellar_basal_body_rod_CS"/>
</dbReference>
<dbReference type="Pfam" id="PF06429">
    <property type="entry name" value="Flg_bbr_C"/>
    <property type="match status" value="1"/>
</dbReference>
<evidence type="ECO:0000256" key="1">
    <source>
        <dbReference type="ARBA" id="ARBA00004117"/>
    </source>
</evidence>
<comment type="subunit">
    <text evidence="5 6">The basal body constitutes a major portion of the flagellar organelle and consists of four rings (L,P,S, and M) mounted on a central rod. The rod consists of about 26 subunits of FlgG in the distal portion, and FlgB, FlgC and FlgF are thought to build up the proximal portion of the rod with about 6 subunits each.</text>
</comment>
<reference evidence="9 10" key="1">
    <citation type="submission" date="2019-03" db="EMBL/GenBank/DDBJ databases">
        <title>Genomic Encyclopedia of Type Strains, Phase IV (KMG-IV): sequencing the most valuable type-strain genomes for metagenomic binning, comparative biology and taxonomic classification.</title>
        <authorList>
            <person name="Goeker M."/>
        </authorList>
    </citation>
    <scope>NUCLEOTIDE SEQUENCE [LARGE SCALE GENOMIC DNA]</scope>
    <source>
        <strain evidence="9 10">DSM 101688</strain>
    </source>
</reference>
<name>A0A4R3JCE3_9PROT</name>
<keyword evidence="9" id="KW-0966">Cell projection</keyword>
<protein>
    <recommendedName>
        <fullName evidence="3 6">Flagellar basal-body rod protein FlgC</fullName>
    </recommendedName>
</protein>
<feature type="domain" description="Flagellar basal body rod protein N-terminal" evidence="7">
    <location>
        <begin position="8"/>
        <end position="33"/>
    </location>
</feature>
<evidence type="ECO:0000256" key="5">
    <source>
        <dbReference type="ARBA" id="ARBA00025933"/>
    </source>
</evidence>
<evidence type="ECO:0000313" key="10">
    <source>
        <dbReference type="Proteomes" id="UP000295304"/>
    </source>
</evidence>
<dbReference type="GO" id="GO:0030694">
    <property type="term" value="C:bacterial-type flagellum basal body, rod"/>
    <property type="evidence" value="ECO:0007669"/>
    <property type="project" value="UniProtKB-UniRule"/>
</dbReference>
<keyword evidence="4 6" id="KW-0975">Bacterial flagellum</keyword>
<comment type="subcellular location">
    <subcellularLocation>
        <location evidence="1 6">Bacterial flagellum basal body</location>
    </subcellularLocation>
</comment>
<comment type="caution">
    <text evidence="9">The sequence shown here is derived from an EMBL/GenBank/DDBJ whole genome shotgun (WGS) entry which is preliminary data.</text>
</comment>
<evidence type="ECO:0000313" key="9">
    <source>
        <dbReference type="EMBL" id="TCS63035.1"/>
    </source>
</evidence>
<evidence type="ECO:0000256" key="3">
    <source>
        <dbReference type="ARBA" id="ARBA00017941"/>
    </source>
</evidence>
<dbReference type="GO" id="GO:0071978">
    <property type="term" value="P:bacterial-type flagellum-dependent swarming motility"/>
    <property type="evidence" value="ECO:0007669"/>
    <property type="project" value="TreeGrafter"/>
</dbReference>
<evidence type="ECO:0000259" key="7">
    <source>
        <dbReference type="Pfam" id="PF00460"/>
    </source>
</evidence>
<dbReference type="PROSITE" id="PS00588">
    <property type="entry name" value="FLAGELLA_BB_ROD"/>
    <property type="match status" value="1"/>
</dbReference>
<keyword evidence="10" id="KW-1185">Reference proteome</keyword>
<organism evidence="9 10">
    <name type="scientific">Varunaivibrio sulfuroxidans</name>
    <dbReference type="NCBI Taxonomy" id="1773489"/>
    <lineage>
        <taxon>Bacteria</taxon>
        <taxon>Pseudomonadati</taxon>
        <taxon>Pseudomonadota</taxon>
        <taxon>Alphaproteobacteria</taxon>
        <taxon>Rhodospirillales</taxon>
        <taxon>Magnetovibrionaceae</taxon>
        <taxon>Varunaivibrio</taxon>
    </lineage>
</organism>
<feature type="domain" description="Flagellar basal-body/hook protein C-terminal" evidence="8">
    <location>
        <begin position="90"/>
        <end position="133"/>
    </location>
</feature>
<gene>
    <name evidence="9" type="ORF">EDD55_104126</name>
</gene>
<evidence type="ECO:0000256" key="6">
    <source>
        <dbReference type="RuleBase" id="RU362062"/>
    </source>
</evidence>
<dbReference type="InterPro" id="IPR006299">
    <property type="entry name" value="FlgC"/>
</dbReference>
<accession>A0A4R3JCE3</accession>
<sequence length="136" mass="15281">MDDLLKTLRISSSGMKAQGTRLRVISENIANASSLPKGPGELPYRRKIVTFRNQLDRATGIDTVRVDRVTRDRSDFGRRYDPSHPAADANGYVLTPNVNSLIEMMDMREAQRSYEANLNVLKTSKGMLQETIGLLR</sequence>
<evidence type="ECO:0000256" key="4">
    <source>
        <dbReference type="ARBA" id="ARBA00023143"/>
    </source>
</evidence>
<proteinExistence type="inferred from homology"/>
<dbReference type="PANTHER" id="PTHR30435:SF2">
    <property type="entry name" value="FLAGELLAR BASAL-BODY ROD PROTEIN FLGC"/>
    <property type="match status" value="1"/>
</dbReference>
<dbReference type="RefSeq" id="WP_132938773.1">
    <property type="nucleotide sequence ID" value="NZ_CP119676.1"/>
</dbReference>
<dbReference type="AlphaFoldDB" id="A0A4R3JCE3"/>